<evidence type="ECO:0008006" key="5">
    <source>
        <dbReference type="Google" id="ProtNLM"/>
    </source>
</evidence>
<organism evidence="3 4">
    <name type="scientific">Rhipicephalus sanguineus</name>
    <name type="common">Brown dog tick</name>
    <name type="synonym">Ixodes sanguineus</name>
    <dbReference type="NCBI Taxonomy" id="34632"/>
    <lineage>
        <taxon>Eukaryota</taxon>
        <taxon>Metazoa</taxon>
        <taxon>Ecdysozoa</taxon>
        <taxon>Arthropoda</taxon>
        <taxon>Chelicerata</taxon>
        <taxon>Arachnida</taxon>
        <taxon>Acari</taxon>
        <taxon>Parasitiformes</taxon>
        <taxon>Ixodida</taxon>
        <taxon>Ixodoidea</taxon>
        <taxon>Ixodidae</taxon>
        <taxon>Rhipicephalinae</taxon>
        <taxon>Rhipicephalus</taxon>
        <taxon>Rhipicephalus</taxon>
    </lineage>
</organism>
<reference evidence="3" key="1">
    <citation type="journal article" date="2020" name="Cell">
        <title>Large-Scale Comparative Analyses of Tick Genomes Elucidate Their Genetic Diversity and Vector Capacities.</title>
        <authorList>
            <consortium name="Tick Genome and Microbiome Consortium (TIGMIC)"/>
            <person name="Jia N."/>
            <person name="Wang J."/>
            <person name="Shi W."/>
            <person name="Du L."/>
            <person name="Sun Y."/>
            <person name="Zhan W."/>
            <person name="Jiang J.F."/>
            <person name="Wang Q."/>
            <person name="Zhang B."/>
            <person name="Ji P."/>
            <person name="Bell-Sakyi L."/>
            <person name="Cui X.M."/>
            <person name="Yuan T.T."/>
            <person name="Jiang B.G."/>
            <person name="Yang W.F."/>
            <person name="Lam T.T."/>
            <person name="Chang Q.C."/>
            <person name="Ding S.J."/>
            <person name="Wang X.J."/>
            <person name="Zhu J.G."/>
            <person name="Ruan X.D."/>
            <person name="Zhao L."/>
            <person name="Wei J.T."/>
            <person name="Ye R.Z."/>
            <person name="Que T.C."/>
            <person name="Du C.H."/>
            <person name="Zhou Y.H."/>
            <person name="Cheng J.X."/>
            <person name="Dai P.F."/>
            <person name="Guo W.B."/>
            <person name="Han X.H."/>
            <person name="Huang E.J."/>
            <person name="Li L.F."/>
            <person name="Wei W."/>
            <person name="Gao Y.C."/>
            <person name="Liu J.Z."/>
            <person name="Shao H.Z."/>
            <person name="Wang X."/>
            <person name="Wang C.C."/>
            <person name="Yang T.C."/>
            <person name="Huo Q.B."/>
            <person name="Li W."/>
            <person name="Chen H.Y."/>
            <person name="Chen S.E."/>
            <person name="Zhou L.G."/>
            <person name="Ni X.B."/>
            <person name="Tian J.H."/>
            <person name="Sheng Y."/>
            <person name="Liu T."/>
            <person name="Pan Y.S."/>
            <person name="Xia L.Y."/>
            <person name="Li J."/>
            <person name="Zhao F."/>
            <person name="Cao W.C."/>
        </authorList>
    </citation>
    <scope>NUCLEOTIDE SEQUENCE</scope>
    <source>
        <strain evidence="3">Rsan-2018</strain>
    </source>
</reference>
<evidence type="ECO:0000256" key="1">
    <source>
        <dbReference type="SAM" id="MobiDB-lite"/>
    </source>
</evidence>
<reference evidence="3" key="2">
    <citation type="submission" date="2021-09" db="EMBL/GenBank/DDBJ databases">
        <authorList>
            <person name="Jia N."/>
            <person name="Wang J."/>
            <person name="Shi W."/>
            <person name="Du L."/>
            <person name="Sun Y."/>
            <person name="Zhan W."/>
            <person name="Jiang J."/>
            <person name="Wang Q."/>
            <person name="Zhang B."/>
            <person name="Ji P."/>
            <person name="Sakyi L.B."/>
            <person name="Cui X."/>
            <person name="Yuan T."/>
            <person name="Jiang B."/>
            <person name="Yang W."/>
            <person name="Lam T.T.-Y."/>
            <person name="Chang Q."/>
            <person name="Ding S."/>
            <person name="Wang X."/>
            <person name="Zhu J."/>
            <person name="Ruan X."/>
            <person name="Zhao L."/>
            <person name="Wei J."/>
            <person name="Que T."/>
            <person name="Du C."/>
            <person name="Cheng J."/>
            <person name="Dai P."/>
            <person name="Han X."/>
            <person name="Huang E."/>
            <person name="Gao Y."/>
            <person name="Liu J."/>
            <person name="Shao H."/>
            <person name="Ye R."/>
            <person name="Li L."/>
            <person name="Wei W."/>
            <person name="Wang X."/>
            <person name="Wang C."/>
            <person name="Huo Q."/>
            <person name="Li W."/>
            <person name="Guo W."/>
            <person name="Chen H."/>
            <person name="Chen S."/>
            <person name="Zhou L."/>
            <person name="Zhou L."/>
            <person name="Ni X."/>
            <person name="Tian J."/>
            <person name="Zhou Y."/>
            <person name="Sheng Y."/>
            <person name="Liu T."/>
            <person name="Pan Y."/>
            <person name="Xia L."/>
            <person name="Li J."/>
            <person name="Zhao F."/>
            <person name="Cao W."/>
        </authorList>
    </citation>
    <scope>NUCLEOTIDE SEQUENCE</scope>
    <source>
        <strain evidence="3">Rsan-2018</strain>
        <tissue evidence="3">Larvae</tissue>
    </source>
</reference>
<evidence type="ECO:0000313" key="3">
    <source>
        <dbReference type="EMBL" id="KAH7961234.1"/>
    </source>
</evidence>
<gene>
    <name evidence="3" type="ORF">HPB52_006031</name>
</gene>
<feature type="transmembrane region" description="Helical" evidence="2">
    <location>
        <begin position="104"/>
        <end position="122"/>
    </location>
</feature>
<dbReference type="AlphaFoldDB" id="A0A9D4PYP9"/>
<keyword evidence="2" id="KW-0472">Membrane</keyword>
<dbReference type="PROSITE" id="PS51257">
    <property type="entry name" value="PROKAR_LIPOPROTEIN"/>
    <property type="match status" value="1"/>
</dbReference>
<keyword evidence="2" id="KW-1133">Transmembrane helix</keyword>
<evidence type="ECO:0000313" key="4">
    <source>
        <dbReference type="Proteomes" id="UP000821837"/>
    </source>
</evidence>
<proteinExistence type="predicted"/>
<feature type="region of interest" description="Disordered" evidence="1">
    <location>
        <begin position="185"/>
        <end position="229"/>
    </location>
</feature>
<keyword evidence="2" id="KW-0812">Transmembrane</keyword>
<comment type="caution">
    <text evidence="3">The sequence shown here is derived from an EMBL/GenBank/DDBJ whole genome shotgun (WGS) entry which is preliminary data.</text>
</comment>
<feature type="compositionally biased region" description="Low complexity" evidence="1">
    <location>
        <begin position="207"/>
        <end position="229"/>
    </location>
</feature>
<name>A0A9D4PYP9_RHISA</name>
<dbReference type="EMBL" id="JABSTV010001249">
    <property type="protein sequence ID" value="KAH7961234.1"/>
    <property type="molecule type" value="Genomic_DNA"/>
</dbReference>
<sequence>MLIYRGAMTQHPRGSTSAPAMSPHYWIPPTSFSCTGVTEVQSLLAPFSGGAILQQGAAPPVGQRDDEAFRAERQGDDAAVVAASSEPLDASFPIKRSWSHAPTLFVATLLAFGGLLVVMFFATQLLQPRELGGDEPLVTGVVHQPLVQEPSSGHAYGEDVAAATDDVAVLPAAANRSATVANYDSSPVATASSVPRRLRPSSKKPNVTGSVTSSTVESSVVAETTDWLD</sequence>
<evidence type="ECO:0000256" key="2">
    <source>
        <dbReference type="SAM" id="Phobius"/>
    </source>
</evidence>
<protein>
    <recommendedName>
        <fullName evidence="5">Transmembrane protein</fullName>
    </recommendedName>
</protein>
<keyword evidence="4" id="KW-1185">Reference proteome</keyword>
<accession>A0A9D4PYP9</accession>
<dbReference type="Proteomes" id="UP000821837">
    <property type="component" value="Chromosome 3"/>
</dbReference>